<dbReference type="PROSITE" id="PS51671">
    <property type="entry name" value="ACT"/>
    <property type="match status" value="1"/>
</dbReference>
<dbReference type="Gene3D" id="3.30.70.260">
    <property type="match status" value="1"/>
</dbReference>
<dbReference type="PANTHER" id="PTHR43761:SF1">
    <property type="entry name" value="D-ISOMER SPECIFIC 2-HYDROXYACID DEHYDROGENASE CATALYTIC DOMAIN-CONTAINING PROTEIN-RELATED"/>
    <property type="match status" value="1"/>
</dbReference>
<organism evidence="13 14">
    <name type="scientific">Coccomyxa subellipsoidea</name>
    <dbReference type="NCBI Taxonomy" id="248742"/>
    <lineage>
        <taxon>Eukaryota</taxon>
        <taxon>Viridiplantae</taxon>
        <taxon>Chlorophyta</taxon>
        <taxon>core chlorophytes</taxon>
        <taxon>Trebouxiophyceae</taxon>
        <taxon>Trebouxiophyceae incertae sedis</taxon>
        <taxon>Coccomyxaceae</taxon>
        <taxon>Coccomyxa</taxon>
    </lineage>
</organism>
<evidence type="ECO:0000259" key="12">
    <source>
        <dbReference type="PROSITE" id="PS51671"/>
    </source>
</evidence>
<evidence type="ECO:0000256" key="8">
    <source>
        <dbReference type="ARBA" id="ARBA00030455"/>
    </source>
</evidence>
<dbReference type="NCBIfam" id="NF008759">
    <property type="entry name" value="PRK11790.1"/>
    <property type="match status" value="1"/>
</dbReference>
<dbReference type="InterPro" id="IPR029753">
    <property type="entry name" value="D-isomer_DH_CS"/>
</dbReference>
<dbReference type="SUPFAM" id="SSF51735">
    <property type="entry name" value="NAD(P)-binding Rossmann-fold domains"/>
    <property type="match status" value="1"/>
</dbReference>
<dbReference type="PANTHER" id="PTHR43761">
    <property type="entry name" value="D-ISOMER SPECIFIC 2-HYDROXYACID DEHYDROGENASE FAMILY PROTEIN (AFU_ORTHOLOGUE AFUA_1G13630)"/>
    <property type="match status" value="1"/>
</dbReference>
<keyword evidence="14" id="KW-1185">Reference proteome</keyword>
<dbReference type="InterPro" id="IPR002912">
    <property type="entry name" value="ACT_dom"/>
</dbReference>
<evidence type="ECO:0000256" key="9">
    <source>
        <dbReference type="ARBA" id="ARBA00048126"/>
    </source>
</evidence>
<dbReference type="Pfam" id="PF00389">
    <property type="entry name" value="2-Hacid_dh"/>
    <property type="match status" value="1"/>
</dbReference>
<dbReference type="EMBL" id="JALJOT010000014">
    <property type="protein sequence ID" value="KAK9903489.1"/>
    <property type="molecule type" value="Genomic_DNA"/>
</dbReference>
<dbReference type="InterPro" id="IPR050418">
    <property type="entry name" value="D-iso_2-hydroxyacid_DH_PdxB"/>
</dbReference>
<keyword evidence="7" id="KW-0520">NAD</keyword>
<accession>A0ABR2YE38</accession>
<dbReference type="InterPro" id="IPR006139">
    <property type="entry name" value="D-isomer_2_OHA_DH_cat_dom"/>
</dbReference>
<evidence type="ECO:0000313" key="14">
    <source>
        <dbReference type="Proteomes" id="UP001491310"/>
    </source>
</evidence>
<dbReference type="PROSITE" id="PS00065">
    <property type="entry name" value="D_2_HYDROXYACID_DH_1"/>
    <property type="match status" value="1"/>
</dbReference>
<protein>
    <recommendedName>
        <fullName evidence="8">2-oxoglutarate reductase</fullName>
        <ecNumber evidence="4">1.1.1.399</ecNumber>
        <ecNumber evidence="5">1.1.1.95</ecNumber>
    </recommendedName>
</protein>
<evidence type="ECO:0000256" key="11">
    <source>
        <dbReference type="RuleBase" id="RU003719"/>
    </source>
</evidence>
<evidence type="ECO:0000313" key="13">
    <source>
        <dbReference type="EMBL" id="KAK9903489.1"/>
    </source>
</evidence>
<feature type="domain" description="ACT" evidence="12">
    <location>
        <begin position="386"/>
        <end position="455"/>
    </location>
</feature>
<evidence type="ECO:0000256" key="7">
    <source>
        <dbReference type="ARBA" id="ARBA00023027"/>
    </source>
</evidence>
<keyword evidence="6 11" id="KW-0560">Oxidoreductase</keyword>
<dbReference type="InterPro" id="IPR054480">
    <property type="entry name" value="AHAS_small-like_ACT"/>
</dbReference>
<sequence length="455" mass="48996">MSKRARESRQLTTKPLSSQGWELTAAAAGTMGGPAPAVAAPDATCTLLPLTSFPKNKIKVLLLENISHTAIEMFESERFQIETAPGALTEEELTEKLRDVHVLGIRSKMHVSDGALKAARRLLAIGCFCIGTNQVDLEAANRRGVPVFNAPFSNTRSVAELVIGEVIALARQLGDRSSELHRGTWKKVAKGCYEIRGKTLGIVGYGHIGSQVGVLAEMLGMHVKFFDIATKMPMGNNTAVATLDELLQASEFVTLHVPLSETTTNMISAPQLKQMKQGSYLINASRGSVVDLAALAEALREGHVAGAAVDVYPAEPEKNSDGFTTELQGLPNVILTPHIGGSTEEAQAAIGREVATSLIKYVNRGTTAGAVNFPELDFPQDCKSHRILNVHQNVPGVLRNVNSIISDLDVNIKAQMNMTDSNIGYLVMDLDKAVSHEVEAALRELPTSIKTRILY</sequence>
<proteinExistence type="inferred from homology"/>
<reference evidence="13 14" key="1">
    <citation type="journal article" date="2024" name="Nat. Commun.">
        <title>Phylogenomics reveals the evolutionary origins of lichenization in chlorophyte algae.</title>
        <authorList>
            <person name="Puginier C."/>
            <person name="Libourel C."/>
            <person name="Otte J."/>
            <person name="Skaloud P."/>
            <person name="Haon M."/>
            <person name="Grisel S."/>
            <person name="Petersen M."/>
            <person name="Berrin J.G."/>
            <person name="Delaux P.M."/>
            <person name="Dal Grande F."/>
            <person name="Keller J."/>
        </authorList>
    </citation>
    <scope>NUCLEOTIDE SEQUENCE [LARGE SCALE GENOMIC DNA]</scope>
    <source>
        <strain evidence="13 14">SAG 216-7</strain>
    </source>
</reference>
<comment type="similarity">
    <text evidence="3 11">Belongs to the D-isomer specific 2-hydroxyacid dehydrogenase family.</text>
</comment>
<dbReference type="EC" id="1.1.1.95" evidence="5"/>
<gene>
    <name evidence="13" type="ORF">WJX75_006847</name>
</gene>
<comment type="pathway">
    <text evidence="2">Amino-acid biosynthesis; L-serine biosynthesis; L-serine from 3-phospho-D-glycerate: step 1/3.</text>
</comment>
<evidence type="ECO:0000256" key="1">
    <source>
        <dbReference type="ARBA" id="ARBA00003800"/>
    </source>
</evidence>
<comment type="catalytic activity">
    <reaction evidence="10">
        <text>(2R)-3-phosphoglycerate + NAD(+) = 3-phosphooxypyruvate + NADH + H(+)</text>
        <dbReference type="Rhea" id="RHEA:12641"/>
        <dbReference type="ChEBI" id="CHEBI:15378"/>
        <dbReference type="ChEBI" id="CHEBI:18110"/>
        <dbReference type="ChEBI" id="CHEBI:57540"/>
        <dbReference type="ChEBI" id="CHEBI:57945"/>
        <dbReference type="ChEBI" id="CHEBI:58272"/>
        <dbReference type="EC" id="1.1.1.95"/>
    </reaction>
</comment>
<comment type="caution">
    <text evidence="13">The sequence shown here is derived from an EMBL/GenBank/DDBJ whole genome shotgun (WGS) entry which is preliminary data.</text>
</comment>
<dbReference type="Pfam" id="PF02826">
    <property type="entry name" value="2-Hacid_dh_C"/>
    <property type="match status" value="1"/>
</dbReference>
<evidence type="ECO:0000256" key="6">
    <source>
        <dbReference type="ARBA" id="ARBA00023002"/>
    </source>
</evidence>
<evidence type="ECO:0000256" key="10">
    <source>
        <dbReference type="ARBA" id="ARBA00048731"/>
    </source>
</evidence>
<dbReference type="SUPFAM" id="SSF52283">
    <property type="entry name" value="Formate/glycerate dehydrogenase catalytic domain-like"/>
    <property type="match status" value="1"/>
</dbReference>
<dbReference type="CDD" id="cd04901">
    <property type="entry name" value="ACT_3PGDH"/>
    <property type="match status" value="1"/>
</dbReference>
<dbReference type="Pfam" id="PF22629">
    <property type="entry name" value="ACT_AHAS_ss"/>
    <property type="match status" value="1"/>
</dbReference>
<dbReference type="InterPro" id="IPR029752">
    <property type="entry name" value="D-isomer_DH_CS1"/>
</dbReference>
<dbReference type="InterPro" id="IPR006140">
    <property type="entry name" value="D-isomer_DH_NAD-bd"/>
</dbReference>
<evidence type="ECO:0000256" key="2">
    <source>
        <dbReference type="ARBA" id="ARBA00005216"/>
    </source>
</evidence>
<dbReference type="CDD" id="cd12176">
    <property type="entry name" value="PGDH_3"/>
    <property type="match status" value="1"/>
</dbReference>
<evidence type="ECO:0000256" key="3">
    <source>
        <dbReference type="ARBA" id="ARBA00005854"/>
    </source>
</evidence>
<comment type="catalytic activity">
    <reaction evidence="9">
        <text>(R)-2-hydroxyglutarate + NAD(+) = 2-oxoglutarate + NADH + H(+)</text>
        <dbReference type="Rhea" id="RHEA:49612"/>
        <dbReference type="ChEBI" id="CHEBI:15378"/>
        <dbReference type="ChEBI" id="CHEBI:15801"/>
        <dbReference type="ChEBI" id="CHEBI:16810"/>
        <dbReference type="ChEBI" id="CHEBI:57540"/>
        <dbReference type="ChEBI" id="CHEBI:57945"/>
        <dbReference type="EC" id="1.1.1.399"/>
    </reaction>
</comment>
<comment type="function">
    <text evidence="1">Catalyzes the reversible oxidation of 3-phospho-D-glycerate to 3-phosphonooxypyruvate, the first step of the phosphorylated L-serine biosynthesis pathway. Also catalyzes the reversible oxidation of 2-hydroxyglutarate to 2-oxoglutarate.</text>
</comment>
<dbReference type="Gene3D" id="3.40.50.720">
    <property type="entry name" value="NAD(P)-binding Rossmann-like Domain"/>
    <property type="match status" value="2"/>
</dbReference>
<dbReference type="InterPro" id="IPR036291">
    <property type="entry name" value="NAD(P)-bd_dom_sf"/>
</dbReference>
<evidence type="ECO:0000256" key="5">
    <source>
        <dbReference type="ARBA" id="ARBA00013143"/>
    </source>
</evidence>
<name>A0ABR2YE38_9CHLO</name>
<evidence type="ECO:0000256" key="4">
    <source>
        <dbReference type="ARBA" id="ARBA00013001"/>
    </source>
</evidence>
<dbReference type="SUPFAM" id="SSF55021">
    <property type="entry name" value="ACT-like"/>
    <property type="match status" value="1"/>
</dbReference>
<dbReference type="Proteomes" id="UP001491310">
    <property type="component" value="Unassembled WGS sequence"/>
</dbReference>
<dbReference type="EC" id="1.1.1.399" evidence="4"/>
<dbReference type="InterPro" id="IPR045865">
    <property type="entry name" value="ACT-like_dom_sf"/>
</dbReference>
<dbReference type="PROSITE" id="PS00671">
    <property type="entry name" value="D_2_HYDROXYACID_DH_3"/>
    <property type="match status" value="1"/>
</dbReference>